<dbReference type="EMBL" id="ABXU01000001">
    <property type="protein sequence ID" value="EEB35005.1"/>
    <property type="molecule type" value="Genomic_DNA"/>
</dbReference>
<reference evidence="2 3" key="2">
    <citation type="submission" date="2008-10" db="EMBL/GenBank/DDBJ databases">
        <authorList>
            <person name="Fulton L."/>
            <person name="Clifton S."/>
            <person name="Fulton B."/>
            <person name="Xu J."/>
            <person name="Minx P."/>
            <person name="Pepin K.H."/>
            <person name="Johnson M."/>
            <person name="Bhonagiri V."/>
            <person name="Nash W.E."/>
            <person name="Mardis E.R."/>
            <person name="Wilson R.K."/>
        </authorList>
    </citation>
    <scope>NUCLEOTIDE SEQUENCE [LARGE SCALE GENOMIC DNA]</scope>
    <source>
        <strain evidence="2 3">ATCC 29098</strain>
    </source>
</reference>
<gene>
    <name evidence="2" type="ORF">DESPIG_00009</name>
</gene>
<dbReference type="Proteomes" id="UP000003676">
    <property type="component" value="Unassembled WGS sequence"/>
</dbReference>
<organism evidence="2 3">
    <name type="scientific">Desulfovibrio piger ATCC 29098</name>
    <dbReference type="NCBI Taxonomy" id="411464"/>
    <lineage>
        <taxon>Bacteria</taxon>
        <taxon>Pseudomonadati</taxon>
        <taxon>Thermodesulfobacteriota</taxon>
        <taxon>Desulfovibrionia</taxon>
        <taxon>Desulfovibrionales</taxon>
        <taxon>Desulfovibrionaceae</taxon>
        <taxon>Desulfovibrio</taxon>
    </lineage>
</organism>
<reference evidence="2 3" key="1">
    <citation type="submission" date="2008-10" db="EMBL/GenBank/DDBJ databases">
        <title>Draft genome sequence of Desulvovibrio piger (ATCC 29098).</title>
        <authorList>
            <person name="Sudarsanam P."/>
            <person name="Ley R."/>
            <person name="Guruge J."/>
            <person name="Turnbaugh P.J."/>
            <person name="Mahowald M."/>
            <person name="Liep D."/>
            <person name="Gordon J."/>
        </authorList>
    </citation>
    <scope>NUCLEOTIDE SEQUENCE [LARGE SCALE GENOMIC DNA]</scope>
    <source>
        <strain evidence="2 3">ATCC 29098</strain>
    </source>
</reference>
<comment type="caution">
    <text evidence="2">The sequence shown here is derived from an EMBL/GenBank/DDBJ whole genome shotgun (WGS) entry which is preliminary data.</text>
</comment>
<name>B6WPP4_9BACT</name>
<feature type="region of interest" description="Disordered" evidence="1">
    <location>
        <begin position="71"/>
        <end position="97"/>
    </location>
</feature>
<accession>B6WPP4</accession>
<protein>
    <submittedName>
        <fullName evidence="2">Uncharacterized protein</fullName>
    </submittedName>
</protein>
<evidence type="ECO:0000313" key="2">
    <source>
        <dbReference type="EMBL" id="EEB35005.1"/>
    </source>
</evidence>
<evidence type="ECO:0000256" key="1">
    <source>
        <dbReference type="SAM" id="MobiDB-lite"/>
    </source>
</evidence>
<proteinExistence type="predicted"/>
<dbReference type="AlphaFoldDB" id="B6WPP4"/>
<evidence type="ECO:0000313" key="3">
    <source>
        <dbReference type="Proteomes" id="UP000003676"/>
    </source>
</evidence>
<dbReference type="HOGENOM" id="CLU_1913699_0_0_7"/>
<sequence>MEHIPITHAPQGAGSRISAGQRHFRPQPYLRSDLLSLHHVPDLLDTCRAHQPSPTRNMMAASRACPRARLSFPSTDRDLPGQPCAKPSSLPRKKTAIPKDDGLFTSTLFFYPLRGKRLALCSCPARYRAGTA</sequence>